<dbReference type="SMART" id="SM00507">
    <property type="entry name" value="HNHc"/>
    <property type="match status" value="1"/>
</dbReference>
<dbReference type="OrthoDB" id="9802640at2"/>
<dbReference type="InterPro" id="IPR002711">
    <property type="entry name" value="HNH"/>
</dbReference>
<feature type="domain" description="HNH nuclease" evidence="1">
    <location>
        <begin position="10"/>
        <end position="60"/>
    </location>
</feature>
<sequence length="309" mass="36329">MSRPPIPSELKRAVLVEVGHRCAIPRCGQTEIDIHHIVPWETCKKHEYENLIALCPICHRRAHKDEIDRKSLKEYKARLIQEAMKYDPNQFGEKIIEIKRCISEIDERQPGYDFKFEFPDFEDPSERIVSKNLEAWGNELLVDMRQFHDELVRKNPEEMHFYTLNWLRGKYEVVRRDAGLIKYTLIQYSSGAAHRGQCTRVQNFILNPFQPVTIENLLIEDKLVDLSLLVREKLLLENDLDSSYVERGTHPLGENFCHFNFRDWGMTFTFPEYQIGCYAIGEQEVFLEYGELNGIVDPQILKVARENVL</sequence>
<evidence type="ECO:0000313" key="3">
    <source>
        <dbReference type="Proteomes" id="UP000183287"/>
    </source>
</evidence>
<dbReference type="GO" id="GO:0008270">
    <property type="term" value="F:zinc ion binding"/>
    <property type="evidence" value="ECO:0007669"/>
    <property type="project" value="InterPro"/>
</dbReference>
<dbReference type="InterPro" id="IPR003615">
    <property type="entry name" value="HNH_nuc"/>
</dbReference>
<dbReference type="Pfam" id="PF11738">
    <property type="entry name" value="DUF3298"/>
    <property type="match status" value="1"/>
</dbReference>
<proteinExistence type="predicted"/>
<evidence type="ECO:0000259" key="1">
    <source>
        <dbReference type="SMART" id="SM00507"/>
    </source>
</evidence>
<dbReference type="GO" id="GO:0004519">
    <property type="term" value="F:endonuclease activity"/>
    <property type="evidence" value="ECO:0007669"/>
    <property type="project" value="InterPro"/>
</dbReference>
<dbReference type="InterPro" id="IPR021729">
    <property type="entry name" value="DUF3298"/>
</dbReference>
<dbReference type="GO" id="GO:0003676">
    <property type="term" value="F:nucleic acid binding"/>
    <property type="evidence" value="ECO:0007669"/>
    <property type="project" value="InterPro"/>
</dbReference>
<keyword evidence="3" id="KW-1185">Reference proteome</keyword>
<dbReference type="CDD" id="cd00085">
    <property type="entry name" value="HNHc"/>
    <property type="match status" value="1"/>
</dbReference>
<dbReference type="RefSeq" id="WP_074905492.1">
    <property type="nucleotide sequence ID" value="NZ_FOUB01000024.1"/>
</dbReference>
<dbReference type="Gene3D" id="1.10.30.50">
    <property type="match status" value="1"/>
</dbReference>
<dbReference type="Proteomes" id="UP000183287">
    <property type="component" value="Unassembled WGS sequence"/>
</dbReference>
<protein>
    <recommendedName>
        <fullName evidence="1">HNH nuclease domain-containing protein</fullName>
    </recommendedName>
</protein>
<dbReference type="AlphaFoldDB" id="A0A1I4Q2K4"/>
<accession>A0A1I4Q2K4</accession>
<evidence type="ECO:0000313" key="2">
    <source>
        <dbReference type="EMBL" id="SFM34287.1"/>
    </source>
</evidence>
<dbReference type="Pfam" id="PF01844">
    <property type="entry name" value="HNH"/>
    <property type="match status" value="1"/>
</dbReference>
<dbReference type="EMBL" id="FOUB01000024">
    <property type="protein sequence ID" value="SFM34287.1"/>
    <property type="molecule type" value="Genomic_DNA"/>
</dbReference>
<reference evidence="3" key="1">
    <citation type="submission" date="2016-10" db="EMBL/GenBank/DDBJ databases">
        <authorList>
            <person name="Varghese N."/>
            <person name="Submissions S."/>
        </authorList>
    </citation>
    <scope>NUCLEOTIDE SEQUENCE [LARGE SCALE GENOMIC DNA]</scope>
    <source>
        <strain evidence="3">Nm44</strain>
    </source>
</reference>
<dbReference type="Gene3D" id="3.90.640.20">
    <property type="entry name" value="Heat-shock cognate protein, ATPase"/>
    <property type="match status" value="1"/>
</dbReference>
<gene>
    <name evidence="2" type="ORF">SAMN05421863_102444</name>
</gene>
<organism evidence="2 3">
    <name type="scientific">Nitrosomonas communis</name>
    <dbReference type="NCBI Taxonomy" id="44574"/>
    <lineage>
        <taxon>Bacteria</taxon>
        <taxon>Pseudomonadati</taxon>
        <taxon>Pseudomonadota</taxon>
        <taxon>Betaproteobacteria</taxon>
        <taxon>Nitrosomonadales</taxon>
        <taxon>Nitrosomonadaceae</taxon>
        <taxon>Nitrosomonas</taxon>
    </lineage>
</organism>
<dbReference type="InterPro" id="IPR037126">
    <property type="entry name" value="PdaC/RsiV-like_sf"/>
</dbReference>
<name>A0A1I4Q2K4_9PROT</name>